<evidence type="ECO:0000313" key="2">
    <source>
        <dbReference type="EMBL" id="SES96424.1"/>
    </source>
</evidence>
<keyword evidence="3" id="KW-1185">Reference proteome</keyword>
<evidence type="ECO:0000313" key="3">
    <source>
        <dbReference type="Proteomes" id="UP000199095"/>
    </source>
</evidence>
<dbReference type="AlphaFoldDB" id="A0A1I0APT5"/>
<dbReference type="STRING" id="237682.SAMN05421676_102226"/>
<dbReference type="OrthoDB" id="2689879at2"/>
<keyword evidence="1" id="KW-0812">Transmembrane</keyword>
<dbReference type="RefSeq" id="WP_093132020.1">
    <property type="nucleotide sequence ID" value="NZ_FOHJ01000002.1"/>
</dbReference>
<accession>A0A1I0APT5</accession>
<proteinExistence type="predicted"/>
<feature type="transmembrane region" description="Helical" evidence="1">
    <location>
        <begin position="12"/>
        <end position="31"/>
    </location>
</feature>
<reference evidence="3" key="1">
    <citation type="submission" date="2016-10" db="EMBL/GenBank/DDBJ databases">
        <authorList>
            <person name="Varghese N."/>
            <person name="Submissions S."/>
        </authorList>
    </citation>
    <scope>NUCLEOTIDE SEQUENCE [LARGE SCALE GENOMIC DNA]</scope>
    <source>
        <strain evidence="3">CGMCC 1.3566</strain>
    </source>
</reference>
<keyword evidence="1" id="KW-1133">Transmembrane helix</keyword>
<sequence>MEQQQTSKKRVILITSIILVVAIGAIVAFAFNKVSQNPLVQYANAENQTFNEVWDYYDEYYGDSQELNERLLKEAYESSSAFTASVDLPAQLTMANPSFSMIQSMVSSAELSTNVKVNPDTKETYAGLDLSLQNTSLLNGNFYQNEEQTSLQVPDLYDQYFTVNNKTLGDELEAKGVKDIPYDEMPNFAEMAQHSMTPEEMKEMAKEYLGIVTDHISEEQVNVTENEEYQGSSYTKLAVHFTEDEVRQILNDVFTKMKDDERLNYQFGTTERQQEELDTLIESLDDLNLPNGMDYEAYMSGDTVSYRILTIETAEGDTFTVNMDTIVKDNNQYEFKFGVEGVPSTEDGEFVIQYTEDGKPDGDAYGVHHVLNVMISDSVQNIDFSVEADSVIEENTWDNQFNLVINEPQTQQIPKISGHVNTSHTNEEDGGQRDFELGIDFSMDDPATGNLTGGLTINGETEYSFTDDLEFPTVDENNSVNALELSDAEWQEIGMEIQKNAMEYYQSTMGGGFGGMMPGNF</sequence>
<dbReference type="Proteomes" id="UP000199095">
    <property type="component" value="Unassembled WGS sequence"/>
</dbReference>
<keyword evidence="1" id="KW-0472">Membrane</keyword>
<protein>
    <submittedName>
        <fullName evidence="2">Uncharacterized protein</fullName>
    </submittedName>
</protein>
<name>A0A1I0APT5_9BACI</name>
<dbReference type="EMBL" id="FOHJ01000002">
    <property type="protein sequence ID" value="SES96424.1"/>
    <property type="molecule type" value="Genomic_DNA"/>
</dbReference>
<gene>
    <name evidence="2" type="ORF">SAMN05421676_102226</name>
</gene>
<evidence type="ECO:0000256" key="1">
    <source>
        <dbReference type="SAM" id="Phobius"/>
    </source>
</evidence>
<organism evidence="2 3">
    <name type="scientific">Salinibacillus kushneri</name>
    <dbReference type="NCBI Taxonomy" id="237682"/>
    <lineage>
        <taxon>Bacteria</taxon>
        <taxon>Bacillati</taxon>
        <taxon>Bacillota</taxon>
        <taxon>Bacilli</taxon>
        <taxon>Bacillales</taxon>
        <taxon>Bacillaceae</taxon>
        <taxon>Salinibacillus</taxon>
    </lineage>
</organism>